<keyword evidence="1" id="KW-0732">Signal</keyword>
<dbReference type="Proteomes" id="UP000316714">
    <property type="component" value="Unassembled WGS sequence"/>
</dbReference>
<proteinExistence type="predicted"/>
<comment type="caution">
    <text evidence="2">The sequence shown here is derived from an EMBL/GenBank/DDBJ whole genome shotgun (WGS) entry which is preliminary data.</text>
</comment>
<dbReference type="RefSeq" id="WP_146568871.1">
    <property type="nucleotide sequence ID" value="NZ_SIHJ01000006.1"/>
</dbReference>
<evidence type="ECO:0000313" key="3">
    <source>
        <dbReference type="Proteomes" id="UP000316714"/>
    </source>
</evidence>
<dbReference type="EMBL" id="SIHJ01000006">
    <property type="protein sequence ID" value="TWT29747.1"/>
    <property type="molecule type" value="Genomic_DNA"/>
</dbReference>
<organism evidence="2 3">
    <name type="scientific">Posidoniimonas corsicana</name>
    <dbReference type="NCBI Taxonomy" id="1938618"/>
    <lineage>
        <taxon>Bacteria</taxon>
        <taxon>Pseudomonadati</taxon>
        <taxon>Planctomycetota</taxon>
        <taxon>Planctomycetia</taxon>
        <taxon>Pirellulales</taxon>
        <taxon>Lacipirellulaceae</taxon>
        <taxon>Posidoniimonas</taxon>
    </lineage>
</organism>
<dbReference type="AlphaFoldDB" id="A0A5C5UW14"/>
<feature type="signal peptide" evidence="1">
    <location>
        <begin position="1"/>
        <end position="25"/>
    </location>
</feature>
<accession>A0A5C5UW14</accession>
<dbReference type="OrthoDB" id="290147at2"/>
<keyword evidence="3" id="KW-1185">Reference proteome</keyword>
<evidence type="ECO:0000313" key="2">
    <source>
        <dbReference type="EMBL" id="TWT29747.1"/>
    </source>
</evidence>
<feature type="chain" id="PRO_5022876249" evidence="1">
    <location>
        <begin position="26"/>
        <end position="160"/>
    </location>
</feature>
<protein>
    <submittedName>
        <fullName evidence="2">Uncharacterized protein</fullName>
    </submittedName>
</protein>
<reference evidence="2 3" key="1">
    <citation type="submission" date="2019-02" db="EMBL/GenBank/DDBJ databases">
        <title>Deep-cultivation of Planctomycetes and their phenomic and genomic characterization uncovers novel biology.</title>
        <authorList>
            <person name="Wiegand S."/>
            <person name="Jogler M."/>
            <person name="Boedeker C."/>
            <person name="Pinto D."/>
            <person name="Vollmers J."/>
            <person name="Rivas-Marin E."/>
            <person name="Kohn T."/>
            <person name="Peeters S.H."/>
            <person name="Heuer A."/>
            <person name="Rast P."/>
            <person name="Oberbeckmann S."/>
            <person name="Bunk B."/>
            <person name="Jeske O."/>
            <person name="Meyerdierks A."/>
            <person name="Storesund J.E."/>
            <person name="Kallscheuer N."/>
            <person name="Luecker S."/>
            <person name="Lage O.M."/>
            <person name="Pohl T."/>
            <person name="Merkel B.J."/>
            <person name="Hornburger P."/>
            <person name="Mueller R.-W."/>
            <person name="Bruemmer F."/>
            <person name="Labrenz M."/>
            <person name="Spormann A.M."/>
            <person name="Op Den Camp H."/>
            <person name="Overmann J."/>
            <person name="Amann R."/>
            <person name="Jetten M.S.M."/>
            <person name="Mascher T."/>
            <person name="Medema M.H."/>
            <person name="Devos D.P."/>
            <person name="Kaster A.-K."/>
            <person name="Ovreas L."/>
            <person name="Rohde M."/>
            <person name="Galperin M.Y."/>
            <person name="Jogler C."/>
        </authorList>
    </citation>
    <scope>NUCLEOTIDE SEQUENCE [LARGE SCALE GENOMIC DNA]</scope>
    <source>
        <strain evidence="2 3">KOR34</strain>
    </source>
</reference>
<evidence type="ECO:0000256" key="1">
    <source>
        <dbReference type="SAM" id="SignalP"/>
    </source>
</evidence>
<name>A0A5C5UW14_9BACT</name>
<sequence length="160" mass="17013" precursor="true">MFRRADKLKRAIACAAVLLSLSTLAQGSGMFCYLGACGESAVSQLDGEHSCCQRVSVCRQACCGDDQQSAAHCDDPDNHRHDSCPCPEQCWCHVAPQPLEPPKTSALPVEQALQAVCNIDNPHVGGPCPQPTTSTRRAAPPGVGDQPALARCAQLCRFLI</sequence>
<gene>
    <name evidence="2" type="ORF">KOR34_50650</name>
</gene>